<evidence type="ECO:0000256" key="9">
    <source>
        <dbReference type="ARBA" id="ARBA00023012"/>
    </source>
</evidence>
<dbReference type="PRINTS" id="PR00344">
    <property type="entry name" value="BCTRLSENSOR"/>
</dbReference>
<organism evidence="14 15">
    <name type="scientific">Actinomadura monticuli</name>
    <dbReference type="NCBI Taxonomy" id="3097367"/>
    <lineage>
        <taxon>Bacteria</taxon>
        <taxon>Bacillati</taxon>
        <taxon>Actinomycetota</taxon>
        <taxon>Actinomycetes</taxon>
        <taxon>Streptosporangiales</taxon>
        <taxon>Thermomonosporaceae</taxon>
        <taxon>Actinomadura</taxon>
    </lineage>
</organism>
<evidence type="ECO:0000259" key="13">
    <source>
        <dbReference type="PROSITE" id="PS50885"/>
    </source>
</evidence>
<keyword evidence="9" id="KW-0902">Two-component regulatory system</keyword>
<keyword evidence="6 11" id="KW-0812">Transmembrane</keyword>
<evidence type="ECO:0000256" key="5">
    <source>
        <dbReference type="ARBA" id="ARBA00022679"/>
    </source>
</evidence>
<dbReference type="Pfam" id="PF00512">
    <property type="entry name" value="HisKA"/>
    <property type="match status" value="1"/>
</dbReference>
<sequence>MSARKGGLPRVRPHRPRSARARVMLVTATVLGFLLVAAVVVADVVLLLLADVGRAGVLVAVTAVLGVVAIALAAWGVRRAVARTMLPVERLLAELAELDETALGRRVGVPATGDDAERLAGRVNVLLDRLEASAEQRRAFIADASHELRTPLTGLRTRLELALDDPGGDIEDTLRHSLDDVDRLHHIVDDLLVLTRLDSGSRRLRERLDLGTLVEAEVARLAPSLPTTVKAEPAVLVCGNRRRLGRAVLSLLANAERYAASRIEVEVRADAEEAVVEVHDDGPGIPLADRDRVFERFARLDSARSRDKGGSGLGLPIAREIVIAHGGGLYVAEGAHGARLVLRLPLAR</sequence>
<dbReference type="PANTHER" id="PTHR45436">
    <property type="entry name" value="SENSOR HISTIDINE KINASE YKOH"/>
    <property type="match status" value="1"/>
</dbReference>
<evidence type="ECO:0000313" key="14">
    <source>
        <dbReference type="EMBL" id="MFA1539434.1"/>
    </source>
</evidence>
<dbReference type="InterPro" id="IPR003594">
    <property type="entry name" value="HATPase_dom"/>
</dbReference>
<dbReference type="SUPFAM" id="SSF47384">
    <property type="entry name" value="Homodimeric domain of signal transducing histidine kinase"/>
    <property type="match status" value="1"/>
</dbReference>
<evidence type="ECO:0000259" key="12">
    <source>
        <dbReference type="PROSITE" id="PS50109"/>
    </source>
</evidence>
<accession>A0ABV4QA45</accession>
<evidence type="ECO:0000256" key="6">
    <source>
        <dbReference type="ARBA" id="ARBA00022692"/>
    </source>
</evidence>
<evidence type="ECO:0000256" key="7">
    <source>
        <dbReference type="ARBA" id="ARBA00022777"/>
    </source>
</evidence>
<dbReference type="CDD" id="cd00075">
    <property type="entry name" value="HATPase"/>
    <property type="match status" value="1"/>
</dbReference>
<dbReference type="Proteomes" id="UP001569963">
    <property type="component" value="Unassembled WGS sequence"/>
</dbReference>
<dbReference type="InterPro" id="IPR004358">
    <property type="entry name" value="Sig_transdc_His_kin-like_C"/>
</dbReference>
<feature type="transmembrane region" description="Helical" evidence="11">
    <location>
        <begin position="55"/>
        <end position="77"/>
    </location>
</feature>
<dbReference type="SMART" id="SM00387">
    <property type="entry name" value="HATPase_c"/>
    <property type="match status" value="1"/>
</dbReference>
<comment type="caution">
    <text evidence="14">The sequence shown here is derived from an EMBL/GenBank/DDBJ whole genome shotgun (WGS) entry which is preliminary data.</text>
</comment>
<evidence type="ECO:0000256" key="11">
    <source>
        <dbReference type="SAM" id="Phobius"/>
    </source>
</evidence>
<name>A0ABV4QA45_9ACTN</name>
<keyword evidence="8 11" id="KW-1133">Transmembrane helix</keyword>
<comment type="subcellular location">
    <subcellularLocation>
        <location evidence="2">Cell membrane</location>
    </subcellularLocation>
</comment>
<gene>
    <name evidence="14" type="ORF">SM611_10875</name>
</gene>
<reference evidence="14 15" key="1">
    <citation type="submission" date="2023-11" db="EMBL/GenBank/DDBJ databases">
        <title>Actinomadura monticuli sp. nov., isolated from volcanic ash.</title>
        <authorList>
            <person name="Lee S.D."/>
            <person name="Yang H."/>
            <person name="Kim I.S."/>
        </authorList>
    </citation>
    <scope>NUCLEOTIDE SEQUENCE [LARGE SCALE GENOMIC DNA]</scope>
    <source>
        <strain evidence="14 15">DLS-62</strain>
    </source>
</reference>
<evidence type="ECO:0000256" key="8">
    <source>
        <dbReference type="ARBA" id="ARBA00022989"/>
    </source>
</evidence>
<dbReference type="SUPFAM" id="SSF55874">
    <property type="entry name" value="ATPase domain of HSP90 chaperone/DNA topoisomerase II/histidine kinase"/>
    <property type="match status" value="1"/>
</dbReference>
<evidence type="ECO:0000256" key="3">
    <source>
        <dbReference type="ARBA" id="ARBA00012438"/>
    </source>
</evidence>
<dbReference type="CDD" id="cd00082">
    <property type="entry name" value="HisKA"/>
    <property type="match status" value="1"/>
</dbReference>
<dbReference type="RefSeq" id="WP_371949214.1">
    <property type="nucleotide sequence ID" value="NZ_JAXCEI010000004.1"/>
</dbReference>
<dbReference type="InterPro" id="IPR003661">
    <property type="entry name" value="HisK_dim/P_dom"/>
</dbReference>
<feature type="transmembrane region" description="Helical" evidence="11">
    <location>
        <begin position="21"/>
        <end position="49"/>
    </location>
</feature>
<dbReference type="InterPro" id="IPR036890">
    <property type="entry name" value="HATPase_C_sf"/>
</dbReference>
<evidence type="ECO:0000256" key="1">
    <source>
        <dbReference type="ARBA" id="ARBA00000085"/>
    </source>
</evidence>
<keyword evidence="5" id="KW-0808">Transferase</keyword>
<keyword evidence="10 11" id="KW-0472">Membrane</keyword>
<evidence type="ECO:0000256" key="2">
    <source>
        <dbReference type="ARBA" id="ARBA00004236"/>
    </source>
</evidence>
<dbReference type="Pfam" id="PF02518">
    <property type="entry name" value="HATPase_c"/>
    <property type="match status" value="1"/>
</dbReference>
<dbReference type="Gene3D" id="1.10.287.130">
    <property type="match status" value="1"/>
</dbReference>
<keyword evidence="4" id="KW-0597">Phosphoprotein</keyword>
<dbReference type="GO" id="GO:0016301">
    <property type="term" value="F:kinase activity"/>
    <property type="evidence" value="ECO:0007669"/>
    <property type="project" value="UniProtKB-KW"/>
</dbReference>
<evidence type="ECO:0000256" key="10">
    <source>
        <dbReference type="ARBA" id="ARBA00023136"/>
    </source>
</evidence>
<comment type="catalytic activity">
    <reaction evidence="1">
        <text>ATP + protein L-histidine = ADP + protein N-phospho-L-histidine.</text>
        <dbReference type="EC" id="2.7.13.3"/>
    </reaction>
</comment>
<dbReference type="InterPro" id="IPR036097">
    <property type="entry name" value="HisK_dim/P_sf"/>
</dbReference>
<keyword evidence="15" id="KW-1185">Reference proteome</keyword>
<feature type="domain" description="HAMP" evidence="13">
    <location>
        <begin position="82"/>
        <end position="135"/>
    </location>
</feature>
<dbReference type="EMBL" id="JAXCEI010000004">
    <property type="protein sequence ID" value="MFA1539434.1"/>
    <property type="molecule type" value="Genomic_DNA"/>
</dbReference>
<protein>
    <recommendedName>
        <fullName evidence="3">histidine kinase</fullName>
        <ecNumber evidence="3">2.7.13.3</ecNumber>
    </recommendedName>
</protein>
<dbReference type="Gene3D" id="3.30.565.10">
    <property type="entry name" value="Histidine kinase-like ATPase, C-terminal domain"/>
    <property type="match status" value="1"/>
</dbReference>
<dbReference type="PROSITE" id="PS50109">
    <property type="entry name" value="HIS_KIN"/>
    <property type="match status" value="1"/>
</dbReference>
<dbReference type="SMART" id="SM00388">
    <property type="entry name" value="HisKA"/>
    <property type="match status" value="1"/>
</dbReference>
<evidence type="ECO:0000256" key="4">
    <source>
        <dbReference type="ARBA" id="ARBA00022553"/>
    </source>
</evidence>
<dbReference type="InterPro" id="IPR003660">
    <property type="entry name" value="HAMP_dom"/>
</dbReference>
<dbReference type="InterPro" id="IPR005467">
    <property type="entry name" value="His_kinase_dom"/>
</dbReference>
<dbReference type="PANTHER" id="PTHR45436:SF5">
    <property type="entry name" value="SENSOR HISTIDINE KINASE TRCS"/>
    <property type="match status" value="1"/>
</dbReference>
<dbReference type="EC" id="2.7.13.3" evidence="3"/>
<evidence type="ECO:0000313" key="15">
    <source>
        <dbReference type="Proteomes" id="UP001569963"/>
    </source>
</evidence>
<feature type="domain" description="Histidine kinase" evidence="12">
    <location>
        <begin position="143"/>
        <end position="348"/>
    </location>
</feature>
<keyword evidence="7 14" id="KW-0418">Kinase</keyword>
<dbReference type="InterPro" id="IPR050428">
    <property type="entry name" value="TCS_sensor_his_kinase"/>
</dbReference>
<dbReference type="PROSITE" id="PS50885">
    <property type="entry name" value="HAMP"/>
    <property type="match status" value="1"/>
</dbReference>
<proteinExistence type="predicted"/>